<dbReference type="Proteomes" id="UP000076858">
    <property type="component" value="Unassembled WGS sequence"/>
</dbReference>
<reference evidence="2 3" key="1">
    <citation type="submission" date="2016-03" db="EMBL/GenBank/DDBJ databases">
        <title>EvidentialGene: Evidence-directed Construction of Genes on Genomes.</title>
        <authorList>
            <person name="Gilbert D.G."/>
            <person name="Choi J.-H."/>
            <person name="Mockaitis K."/>
            <person name="Colbourne J."/>
            <person name="Pfrender M."/>
        </authorList>
    </citation>
    <scope>NUCLEOTIDE SEQUENCE [LARGE SCALE GENOMIC DNA]</scope>
    <source>
        <strain evidence="2 3">Xinb3</strain>
        <tissue evidence="2">Complete organism</tissue>
    </source>
</reference>
<sequence>MNSFVTGSDIATASGHQQPSKRKLSPVKEVKKTIMHKPVINGSPVAKKRFAPTIPPTRAKKTSDSSSLKEKKPIQPYEGIPRREGHGRGTNNGKNN</sequence>
<organism evidence="2 3">
    <name type="scientific">Daphnia magna</name>
    <dbReference type="NCBI Taxonomy" id="35525"/>
    <lineage>
        <taxon>Eukaryota</taxon>
        <taxon>Metazoa</taxon>
        <taxon>Ecdysozoa</taxon>
        <taxon>Arthropoda</taxon>
        <taxon>Crustacea</taxon>
        <taxon>Branchiopoda</taxon>
        <taxon>Diplostraca</taxon>
        <taxon>Cladocera</taxon>
        <taxon>Anomopoda</taxon>
        <taxon>Daphniidae</taxon>
        <taxon>Daphnia</taxon>
    </lineage>
</organism>
<accession>A0A164JGQ8</accession>
<keyword evidence="3" id="KW-1185">Reference proteome</keyword>
<feature type="compositionally biased region" description="Polar residues" evidence="1">
    <location>
        <begin position="1"/>
        <end position="18"/>
    </location>
</feature>
<dbReference type="EMBL" id="LRGB01004665">
    <property type="protein sequence ID" value="KZS02330.1"/>
    <property type="molecule type" value="Genomic_DNA"/>
</dbReference>
<feature type="compositionally biased region" description="Basic and acidic residues" evidence="1">
    <location>
        <begin position="61"/>
        <end position="73"/>
    </location>
</feature>
<feature type="region of interest" description="Disordered" evidence="1">
    <location>
        <begin position="39"/>
        <end position="96"/>
    </location>
</feature>
<comment type="caution">
    <text evidence="2">The sequence shown here is derived from an EMBL/GenBank/DDBJ whole genome shotgun (WGS) entry which is preliminary data.</text>
</comment>
<protein>
    <submittedName>
        <fullName evidence="2">Uncharacterized protein</fullName>
    </submittedName>
</protein>
<feature type="region of interest" description="Disordered" evidence="1">
    <location>
        <begin position="1"/>
        <end position="26"/>
    </location>
</feature>
<evidence type="ECO:0000313" key="2">
    <source>
        <dbReference type="EMBL" id="KZS02330.1"/>
    </source>
</evidence>
<evidence type="ECO:0000256" key="1">
    <source>
        <dbReference type="SAM" id="MobiDB-lite"/>
    </source>
</evidence>
<dbReference type="OrthoDB" id="448448at2759"/>
<name>A0A164JGQ8_9CRUS</name>
<feature type="non-terminal residue" evidence="2">
    <location>
        <position position="96"/>
    </location>
</feature>
<evidence type="ECO:0000313" key="3">
    <source>
        <dbReference type="Proteomes" id="UP000076858"/>
    </source>
</evidence>
<gene>
    <name evidence="2" type="ORF">APZ42_000678</name>
</gene>
<dbReference type="AlphaFoldDB" id="A0A164JGQ8"/>
<proteinExistence type="predicted"/>